<evidence type="ECO:0000313" key="2">
    <source>
        <dbReference type="EMBL" id="KAG2227592.1"/>
    </source>
</evidence>
<proteinExistence type="predicted"/>
<sequence length="331" mass="36920">MIFLSMDMRCARVSDEALEYLGLYPQQLAHRSLYDFLSSTNGLENIHRCLLDTTTTNRTTSKITTTSDQFVTVSPSQLLSIANGSQTFKETLHFKQPNGTSYFDPLEARFYLGGGLGADLFVPSSLDHLYIVCLLTLKQQRQQQEQQQQQQSDNNPLAMLNDPAATTRPITPKQQEQLLGPRDELNAIPLGDPQQAFPWTSTTSSSPSIDNIDTLKLTSTHLSSSSNSTTTATSSSTALTERWNSDDETHQLVWMQPHDFVYAPQQQQQPKQTIDYTEISTTSITTPITTSTATSFPTNTATIPSSWAVDQSDMTNILTTTEYENMIRNIK</sequence>
<dbReference type="Proteomes" id="UP000646827">
    <property type="component" value="Unassembled WGS sequence"/>
</dbReference>
<dbReference type="InterPro" id="IPR000014">
    <property type="entry name" value="PAS"/>
</dbReference>
<dbReference type="CDD" id="cd00130">
    <property type="entry name" value="PAS"/>
    <property type="match status" value="1"/>
</dbReference>
<evidence type="ECO:0008006" key="4">
    <source>
        <dbReference type="Google" id="ProtNLM"/>
    </source>
</evidence>
<dbReference type="OrthoDB" id="1555531at2759"/>
<comment type="caution">
    <text evidence="2">The sequence shown here is derived from an EMBL/GenBank/DDBJ whole genome shotgun (WGS) entry which is preliminary data.</text>
</comment>
<feature type="compositionally biased region" description="Polar residues" evidence="1">
    <location>
        <begin position="168"/>
        <end position="177"/>
    </location>
</feature>
<keyword evidence="3" id="KW-1185">Reference proteome</keyword>
<accession>A0A8H7SGA9</accession>
<name>A0A8H7SGA9_9FUNG</name>
<dbReference type="EMBL" id="JAEPRB010000006">
    <property type="protein sequence ID" value="KAG2227592.1"/>
    <property type="molecule type" value="Genomic_DNA"/>
</dbReference>
<evidence type="ECO:0000256" key="1">
    <source>
        <dbReference type="SAM" id="MobiDB-lite"/>
    </source>
</evidence>
<feature type="compositionally biased region" description="Low complexity" evidence="1">
    <location>
        <begin position="200"/>
        <end position="240"/>
    </location>
</feature>
<feature type="region of interest" description="Disordered" evidence="1">
    <location>
        <begin position="144"/>
        <end position="244"/>
    </location>
</feature>
<protein>
    <recommendedName>
        <fullName evidence="4">PAS domain-containing protein</fullName>
    </recommendedName>
</protein>
<dbReference type="AlphaFoldDB" id="A0A8H7SGA9"/>
<organism evidence="2 3">
    <name type="scientific">Circinella minor</name>
    <dbReference type="NCBI Taxonomy" id="1195481"/>
    <lineage>
        <taxon>Eukaryota</taxon>
        <taxon>Fungi</taxon>
        <taxon>Fungi incertae sedis</taxon>
        <taxon>Mucoromycota</taxon>
        <taxon>Mucoromycotina</taxon>
        <taxon>Mucoromycetes</taxon>
        <taxon>Mucorales</taxon>
        <taxon>Lichtheimiaceae</taxon>
        <taxon>Circinella</taxon>
    </lineage>
</organism>
<evidence type="ECO:0000313" key="3">
    <source>
        <dbReference type="Proteomes" id="UP000646827"/>
    </source>
</evidence>
<gene>
    <name evidence="2" type="ORF">INT45_002277</name>
</gene>
<reference evidence="2 3" key="1">
    <citation type="submission" date="2020-12" db="EMBL/GenBank/DDBJ databases">
        <title>Metabolic potential, ecology and presence of endohyphal bacteria is reflected in genomic diversity of Mucoromycotina.</title>
        <authorList>
            <person name="Muszewska A."/>
            <person name="Okrasinska A."/>
            <person name="Steczkiewicz K."/>
            <person name="Drgas O."/>
            <person name="Orlowska M."/>
            <person name="Perlinska-Lenart U."/>
            <person name="Aleksandrzak-Piekarczyk T."/>
            <person name="Szatraj K."/>
            <person name="Zielenkiewicz U."/>
            <person name="Pilsyk S."/>
            <person name="Malc E."/>
            <person name="Mieczkowski P."/>
            <person name="Kruszewska J.S."/>
            <person name="Biernat P."/>
            <person name="Pawlowska J."/>
        </authorList>
    </citation>
    <scope>NUCLEOTIDE SEQUENCE [LARGE SCALE GENOMIC DNA]</scope>
    <source>
        <strain evidence="2 3">CBS 142.35</strain>
    </source>
</reference>